<gene>
    <name evidence="5" type="ORF">SAMN05421813_10763</name>
</gene>
<dbReference type="GO" id="GO:0045892">
    <property type="term" value="P:negative regulation of DNA-templated transcription"/>
    <property type="evidence" value="ECO:0007669"/>
    <property type="project" value="InterPro"/>
</dbReference>
<keyword evidence="6" id="KW-1185">Reference proteome</keyword>
<name>A0A1G9R2D3_9SPHI</name>
<dbReference type="Proteomes" id="UP000199226">
    <property type="component" value="Unassembled WGS sequence"/>
</dbReference>
<dbReference type="EMBL" id="FNHH01000007">
    <property type="protein sequence ID" value="SDM17404.1"/>
    <property type="molecule type" value="Genomic_DNA"/>
</dbReference>
<keyword evidence="4" id="KW-0804">Transcription</keyword>
<evidence type="ECO:0000256" key="1">
    <source>
        <dbReference type="ARBA" id="ARBA00011046"/>
    </source>
</evidence>
<dbReference type="AlphaFoldDB" id="A0A1G9R2D3"/>
<dbReference type="SUPFAM" id="SSF46785">
    <property type="entry name" value="Winged helix' DNA-binding domain"/>
    <property type="match status" value="1"/>
</dbReference>
<reference evidence="6" key="1">
    <citation type="submission" date="2016-10" db="EMBL/GenBank/DDBJ databases">
        <authorList>
            <person name="Varghese N."/>
            <person name="Submissions S."/>
        </authorList>
    </citation>
    <scope>NUCLEOTIDE SEQUENCE [LARGE SCALE GENOMIC DNA]</scope>
    <source>
        <strain evidence="6">DSM 24536</strain>
    </source>
</reference>
<dbReference type="InterPro" id="IPR036388">
    <property type="entry name" value="WH-like_DNA-bd_sf"/>
</dbReference>
<sequence>MTNYLVRMKKLTQAEEQIMQVLWSLKAGGYVKDILEMLDDPKPHNNTVATLLKILVEKGFVGIKNPNRNNLYYPVVSKSLYSAQSIEGLTERYFDGSYSNVVSFLVDKKQMSIEDLELLLKELKNKKP</sequence>
<evidence type="ECO:0000313" key="6">
    <source>
        <dbReference type="Proteomes" id="UP000199226"/>
    </source>
</evidence>
<evidence type="ECO:0000256" key="4">
    <source>
        <dbReference type="ARBA" id="ARBA00023163"/>
    </source>
</evidence>
<evidence type="ECO:0000256" key="2">
    <source>
        <dbReference type="ARBA" id="ARBA00023015"/>
    </source>
</evidence>
<proteinExistence type="inferred from homology"/>
<dbReference type="Gene3D" id="1.10.4040.10">
    <property type="entry name" value="Penicillinase repressor domain"/>
    <property type="match status" value="1"/>
</dbReference>
<organism evidence="5 6">
    <name type="scientific">Daejeonella rubra</name>
    <dbReference type="NCBI Taxonomy" id="990371"/>
    <lineage>
        <taxon>Bacteria</taxon>
        <taxon>Pseudomonadati</taxon>
        <taxon>Bacteroidota</taxon>
        <taxon>Sphingobacteriia</taxon>
        <taxon>Sphingobacteriales</taxon>
        <taxon>Sphingobacteriaceae</taxon>
        <taxon>Daejeonella</taxon>
    </lineage>
</organism>
<accession>A0A1G9R2D3</accession>
<dbReference type="GO" id="GO:0003677">
    <property type="term" value="F:DNA binding"/>
    <property type="evidence" value="ECO:0007669"/>
    <property type="project" value="UniProtKB-KW"/>
</dbReference>
<evidence type="ECO:0000256" key="3">
    <source>
        <dbReference type="ARBA" id="ARBA00023125"/>
    </source>
</evidence>
<dbReference type="Gene3D" id="1.10.10.10">
    <property type="entry name" value="Winged helix-like DNA-binding domain superfamily/Winged helix DNA-binding domain"/>
    <property type="match status" value="1"/>
</dbReference>
<dbReference type="Pfam" id="PF03965">
    <property type="entry name" value="Penicillinase_R"/>
    <property type="match status" value="1"/>
</dbReference>
<keyword evidence="2" id="KW-0805">Transcription regulation</keyword>
<dbReference type="STRING" id="990371.SAMN05421813_10763"/>
<dbReference type="InterPro" id="IPR005650">
    <property type="entry name" value="BlaI_family"/>
</dbReference>
<keyword evidence="3" id="KW-0238">DNA-binding</keyword>
<protein>
    <submittedName>
        <fullName evidence="5">Predicted transcriptional regulator</fullName>
    </submittedName>
</protein>
<evidence type="ECO:0000313" key="5">
    <source>
        <dbReference type="EMBL" id="SDM17404.1"/>
    </source>
</evidence>
<dbReference type="PIRSF" id="PIRSF019455">
    <property type="entry name" value="CopR_AtkY"/>
    <property type="match status" value="1"/>
</dbReference>
<dbReference type="InterPro" id="IPR036390">
    <property type="entry name" value="WH_DNA-bd_sf"/>
</dbReference>
<comment type="similarity">
    <text evidence="1">Belongs to the BlaI transcriptional regulatory family.</text>
</comment>